<accession>A0A0E0GKR0</accession>
<feature type="compositionally biased region" description="Polar residues" evidence="1">
    <location>
        <begin position="214"/>
        <end position="230"/>
    </location>
</feature>
<dbReference type="AlphaFoldDB" id="A0A0E0GKR0"/>
<dbReference type="STRING" id="4536.A0A0E0GKR0"/>
<dbReference type="eggNOG" id="ENOG502QWA4">
    <property type="taxonomic scope" value="Eukaryota"/>
</dbReference>
<name>A0A0E0GKR0_ORYNI</name>
<dbReference type="OMA" id="AYISLAH"/>
<organism evidence="2">
    <name type="scientific">Oryza nivara</name>
    <name type="common">Indian wild rice</name>
    <name type="synonym">Oryza sativa f. spontanea</name>
    <dbReference type="NCBI Taxonomy" id="4536"/>
    <lineage>
        <taxon>Eukaryota</taxon>
        <taxon>Viridiplantae</taxon>
        <taxon>Streptophyta</taxon>
        <taxon>Embryophyta</taxon>
        <taxon>Tracheophyta</taxon>
        <taxon>Spermatophyta</taxon>
        <taxon>Magnoliopsida</taxon>
        <taxon>Liliopsida</taxon>
        <taxon>Poales</taxon>
        <taxon>Poaceae</taxon>
        <taxon>BOP clade</taxon>
        <taxon>Oryzoideae</taxon>
        <taxon>Oryzeae</taxon>
        <taxon>Oryzinae</taxon>
        <taxon>Oryza</taxon>
    </lineage>
</organism>
<reference evidence="2" key="1">
    <citation type="submission" date="2015-04" db="UniProtKB">
        <authorList>
            <consortium name="EnsemblPlants"/>
        </authorList>
    </citation>
    <scope>IDENTIFICATION</scope>
    <source>
        <strain evidence="2">SL10</strain>
    </source>
</reference>
<evidence type="ECO:0000256" key="1">
    <source>
        <dbReference type="SAM" id="MobiDB-lite"/>
    </source>
</evidence>
<dbReference type="InterPro" id="IPR040420">
    <property type="entry name" value="At1g76660-like"/>
</dbReference>
<dbReference type="PANTHER" id="PTHR31798">
    <property type="entry name" value="HYDROXYPROLINE-RICH GLYCOPROTEIN-LIKE"/>
    <property type="match status" value="1"/>
</dbReference>
<sequence>MTRSGSFPPVTSKSWRPRKEKGKKRKEKRKETRKKKKAKGEKAPVHLTLSRSLAYISLAHLLACLRLSRTLPLFSCSSSLIFPLSLPLLFSPAASACGELFVQPVHPRSLGRILGSVGETLLGFRRIKGYSRGATGAVVARGSSSSTRPANGAVAINAAAPAVGSAPAEVARFHSQPPQQDRSRWAGCFSALSCFGSQKGGKRIVPAARIPDGNASTSRGNAHQSGSNSNQNVALNLSLLAPPSSPASFSNSAIPSTAQSPNRFLSISANSPGGPTSNMFAVGPYANEPQLVSPPVFSTYTTEPSTAPLTPPPELTHATTPSSPDVPYARFLFSAMDLKTAGKDHNMPYLSTAYSGGSGLQASYPLYPESPSSSLISPASATPRTGLSSPIPEQEVPTAHWKTSRSACDTPYSRASPIPEQEVPTAQWKTSRSACDTPYSRNSPSNIFGLDSAASRNYMLDNNFFRPAASAQFYLDQAQQSFPYNNGGRISVSRDKQDAEEVEAYRASFGFSADEIVTTQAYVEIPDALDEGFSISPFGNNAPATEVDKPLFNVKVTTSPKKSADQLSNDSPHNVVHLDIFKGTKGGDLSEDEGVVKDCHPFRKAMDEISLKPIEVRKKVQPGQSSSSDAEIEYRRARSLREANGVLSWRSTLARQLQ</sequence>
<reference evidence="2" key="2">
    <citation type="submission" date="2018-04" db="EMBL/GenBank/DDBJ databases">
        <title>OnivRS2 (Oryza nivara Reference Sequence Version 2).</title>
        <authorList>
            <person name="Zhang J."/>
            <person name="Kudrna D."/>
            <person name="Lee S."/>
            <person name="Talag J."/>
            <person name="Rajasekar S."/>
            <person name="Welchert J."/>
            <person name="Hsing Y.-I."/>
            <person name="Wing R.A."/>
        </authorList>
    </citation>
    <scope>NUCLEOTIDE SEQUENCE [LARGE SCALE GENOMIC DNA]</scope>
    <source>
        <strain evidence="2">SL10</strain>
    </source>
</reference>
<feature type="region of interest" description="Disordered" evidence="1">
    <location>
        <begin position="208"/>
        <end position="230"/>
    </location>
</feature>
<feature type="region of interest" description="Disordered" evidence="1">
    <location>
        <begin position="300"/>
        <end position="322"/>
    </location>
</feature>
<evidence type="ECO:0000313" key="3">
    <source>
        <dbReference type="Proteomes" id="UP000006591"/>
    </source>
</evidence>
<dbReference type="PANTHER" id="PTHR31798:SF3">
    <property type="entry name" value="OS01G0103800 PROTEIN"/>
    <property type="match status" value="1"/>
</dbReference>
<dbReference type="HOGENOM" id="CLU_028370_0_0_1"/>
<feature type="region of interest" description="Disordered" evidence="1">
    <location>
        <begin position="374"/>
        <end position="428"/>
    </location>
</feature>
<feature type="compositionally biased region" description="Low complexity" evidence="1">
    <location>
        <begin position="374"/>
        <end position="383"/>
    </location>
</feature>
<proteinExistence type="predicted"/>
<feature type="compositionally biased region" description="Polar residues" evidence="1">
    <location>
        <begin position="1"/>
        <end position="14"/>
    </location>
</feature>
<keyword evidence="3" id="KW-1185">Reference proteome</keyword>
<dbReference type="Gramene" id="ONIVA03G13840.2">
    <property type="protein sequence ID" value="ONIVA03G13840.2"/>
    <property type="gene ID" value="ONIVA03G13840"/>
</dbReference>
<protein>
    <submittedName>
        <fullName evidence="2">Uncharacterized protein</fullName>
    </submittedName>
</protein>
<evidence type="ECO:0000313" key="2">
    <source>
        <dbReference type="EnsemblPlants" id="ONIVA03G13840.2"/>
    </source>
</evidence>
<feature type="region of interest" description="Disordered" evidence="1">
    <location>
        <begin position="1"/>
        <end position="43"/>
    </location>
</feature>
<dbReference type="Proteomes" id="UP000006591">
    <property type="component" value="Chromosome 3"/>
</dbReference>
<feature type="compositionally biased region" description="Basic residues" evidence="1">
    <location>
        <begin position="15"/>
        <end position="39"/>
    </location>
</feature>
<dbReference type="EnsemblPlants" id="ONIVA03G13840.2">
    <property type="protein sequence ID" value="ONIVA03G13840.2"/>
    <property type="gene ID" value="ONIVA03G13840"/>
</dbReference>